<comment type="similarity">
    <text evidence="1">Belongs to the pseudouridine synthase Pus10 family.</text>
</comment>
<dbReference type="PANTHER" id="PTHR21568:SF0">
    <property type="entry name" value="TRNA PSEUDOURIDINE SYNTHASE PUS10"/>
    <property type="match status" value="1"/>
</dbReference>
<evidence type="ECO:0000256" key="5">
    <source>
        <dbReference type="ARBA" id="ARBA00075270"/>
    </source>
</evidence>
<dbReference type="NCBIfam" id="TIGR01213">
    <property type="entry name" value="pseudo_Pus10arc"/>
    <property type="match status" value="1"/>
</dbReference>
<dbReference type="Gene3D" id="3.30.70.2510">
    <property type="match status" value="1"/>
</dbReference>
<dbReference type="GO" id="GO:0003723">
    <property type="term" value="F:RNA binding"/>
    <property type="evidence" value="ECO:0007669"/>
    <property type="project" value="InterPro"/>
</dbReference>
<dbReference type="FunFam" id="3.30.70.3190:FF:000001">
    <property type="entry name" value="tRNA pseudouridine synthase Pus10"/>
    <property type="match status" value="1"/>
</dbReference>
<evidence type="ECO:0000256" key="8">
    <source>
        <dbReference type="SAM" id="MobiDB-lite"/>
    </source>
</evidence>
<evidence type="ECO:0000313" key="11">
    <source>
        <dbReference type="EMBL" id="KAK2184310.1"/>
    </source>
</evidence>
<evidence type="ECO:0000259" key="10">
    <source>
        <dbReference type="Pfam" id="PF21238"/>
    </source>
</evidence>
<reference evidence="11" key="1">
    <citation type="journal article" date="2023" name="Mol. Biol. Evol.">
        <title>Third-Generation Sequencing Reveals the Adaptive Role of the Epigenome in Three Deep-Sea Polychaetes.</title>
        <authorList>
            <person name="Perez M."/>
            <person name="Aroh O."/>
            <person name="Sun Y."/>
            <person name="Lan Y."/>
            <person name="Juniper S.K."/>
            <person name="Young C.R."/>
            <person name="Angers B."/>
            <person name="Qian P.Y."/>
        </authorList>
    </citation>
    <scope>NUCLEOTIDE SEQUENCE</scope>
    <source>
        <strain evidence="11">R07B-5</strain>
    </source>
</reference>
<dbReference type="InterPro" id="IPR020103">
    <property type="entry name" value="PsdUridine_synth_cat_dom_sf"/>
</dbReference>
<dbReference type="FunFam" id="3.30.70.2510:FF:000001">
    <property type="entry name" value="tRNA pseudouridine synthase Pus10"/>
    <property type="match status" value="1"/>
</dbReference>
<protein>
    <recommendedName>
        <fullName evidence="2">tRNA pseudouridine(55) synthase</fullName>
        <ecNumber evidence="2">5.4.99.25</ecNumber>
    </recommendedName>
    <alternativeName>
        <fullName evidence="7">tRNA pseudouridine 55 synthase</fullName>
    </alternativeName>
    <alternativeName>
        <fullName evidence="5">tRNA pseudouridylate synthase</fullName>
    </alternativeName>
    <alternativeName>
        <fullName evidence="6">tRNA-uridine isomerase</fullName>
    </alternativeName>
</protein>
<proteinExistence type="inferred from homology"/>
<dbReference type="EMBL" id="JAODUO010000271">
    <property type="protein sequence ID" value="KAK2184310.1"/>
    <property type="molecule type" value="Genomic_DNA"/>
</dbReference>
<dbReference type="SUPFAM" id="SSF55120">
    <property type="entry name" value="Pseudouridine synthase"/>
    <property type="match status" value="1"/>
</dbReference>
<keyword evidence="3" id="KW-0819">tRNA processing</keyword>
<feature type="region of interest" description="Disordered" evidence="8">
    <location>
        <begin position="62"/>
        <end position="85"/>
    </location>
</feature>
<evidence type="ECO:0000256" key="7">
    <source>
        <dbReference type="ARBA" id="ARBA00083669"/>
    </source>
</evidence>
<evidence type="ECO:0000256" key="2">
    <source>
        <dbReference type="ARBA" id="ARBA00012787"/>
    </source>
</evidence>
<organism evidence="11 12">
    <name type="scientific">Ridgeia piscesae</name>
    <name type="common">Tubeworm</name>
    <dbReference type="NCBI Taxonomy" id="27915"/>
    <lineage>
        <taxon>Eukaryota</taxon>
        <taxon>Metazoa</taxon>
        <taxon>Spiralia</taxon>
        <taxon>Lophotrochozoa</taxon>
        <taxon>Annelida</taxon>
        <taxon>Polychaeta</taxon>
        <taxon>Sedentaria</taxon>
        <taxon>Canalipalpata</taxon>
        <taxon>Sabellida</taxon>
        <taxon>Siboglinidae</taxon>
        <taxon>Ridgeia</taxon>
    </lineage>
</organism>
<dbReference type="Pfam" id="PF21237">
    <property type="entry name" value="Pus10_N_euk"/>
    <property type="match status" value="1"/>
</dbReference>
<dbReference type="InterPro" id="IPR048741">
    <property type="entry name" value="Pus10-like_C"/>
</dbReference>
<keyword evidence="12" id="KW-1185">Reference proteome</keyword>
<sequence>MEDEERAPVALALSGWGCCVHCVLRFLGERSQATYRLPRDVRAKYTDCLMLERWLQSLKSDTDSDTATDRATPSGDTINDTSIGDIANNVSTGDASADTAKDVSIGDTANDMSTGDTAVSTGDSGVCVTCLGVLQQSHCSEEFLYRISEKVKSEKFEFSNFFCSLTFPVALLVREHAIWVLLKELLPDVYSDNHGDIKMVKDVWKWINGARLVEKLAAPLDQKSSFEVAMMFEHTDTAGECNFLCDLCPDQFRKHKNREMFTKIRVGQVLSEMDDSTFKSCYQCPPRRLKAPCECVTIRCKHDAIYVAGRYNKYSRTLSQTPWIIDGSRKTESSIEELVCTKIQDLFRADEYRFSASGREDVDVKMLGSGRPFVMDMTSPHRVTVRPEELDKLQKEINSSTTEIAVRDLQIVTREETNRLKEGEMLKTKTYSALCWAQTTLTPEDMKKLDSVKDLALQQKTPIRVLHRRPLGVREKCVHKMSAELLDPHHFRLQLSTQAGTYIKEFVHGDFGRTRPNLGELLQTDCDILELNVEVRHRTGTAYSVSPTYLMSDLRCS</sequence>
<dbReference type="GO" id="GO:0160148">
    <property type="term" value="F:tRNA pseudouridine(55) synthase activity"/>
    <property type="evidence" value="ECO:0007669"/>
    <property type="project" value="UniProtKB-EC"/>
</dbReference>
<dbReference type="Gene3D" id="3.30.70.3190">
    <property type="match status" value="1"/>
</dbReference>
<evidence type="ECO:0000256" key="6">
    <source>
        <dbReference type="ARBA" id="ARBA00079393"/>
    </source>
</evidence>
<dbReference type="InterPro" id="IPR039894">
    <property type="entry name" value="Pus10-like"/>
</dbReference>
<dbReference type="Proteomes" id="UP001209878">
    <property type="component" value="Unassembled WGS sequence"/>
</dbReference>
<evidence type="ECO:0000256" key="3">
    <source>
        <dbReference type="ARBA" id="ARBA00022694"/>
    </source>
</evidence>
<dbReference type="Pfam" id="PF21238">
    <property type="entry name" value="Pus10_C"/>
    <property type="match status" value="1"/>
</dbReference>
<gene>
    <name evidence="11" type="ORF">NP493_270g00024</name>
</gene>
<feature type="domain" description="Pus10 N-terminal eukaryotes" evidence="9">
    <location>
        <begin position="127"/>
        <end position="300"/>
    </location>
</feature>
<evidence type="ECO:0000259" key="9">
    <source>
        <dbReference type="Pfam" id="PF21237"/>
    </source>
</evidence>
<name>A0AAD9UCK0_RIDPI</name>
<feature type="compositionally biased region" description="Polar residues" evidence="8">
    <location>
        <begin position="74"/>
        <end position="85"/>
    </location>
</feature>
<dbReference type="PANTHER" id="PTHR21568">
    <property type="entry name" value="TRNA PSEUDOURIDINE SYNTHASE PUS10"/>
    <property type="match status" value="1"/>
</dbReference>
<evidence type="ECO:0000313" key="12">
    <source>
        <dbReference type="Proteomes" id="UP001209878"/>
    </source>
</evidence>
<dbReference type="AlphaFoldDB" id="A0AAD9UCK0"/>
<dbReference type="EC" id="5.4.99.25" evidence="2"/>
<accession>A0AAD9UCK0</accession>
<dbReference type="GO" id="GO:0031119">
    <property type="term" value="P:tRNA pseudouridine synthesis"/>
    <property type="evidence" value="ECO:0007669"/>
    <property type="project" value="TreeGrafter"/>
</dbReference>
<dbReference type="Gene3D" id="1.10.10.2050">
    <property type="match status" value="1"/>
</dbReference>
<dbReference type="InterPro" id="IPR048742">
    <property type="entry name" value="Pus10_N_euk"/>
</dbReference>
<evidence type="ECO:0000256" key="4">
    <source>
        <dbReference type="ARBA" id="ARBA00023235"/>
    </source>
</evidence>
<feature type="domain" description="Pus10-like C-terminal" evidence="10">
    <location>
        <begin position="306"/>
        <end position="534"/>
    </location>
</feature>
<keyword evidence="4" id="KW-0413">Isomerase</keyword>
<comment type="caution">
    <text evidence="11">The sequence shown here is derived from an EMBL/GenBank/DDBJ whole genome shotgun (WGS) entry which is preliminary data.</text>
</comment>
<evidence type="ECO:0000256" key="1">
    <source>
        <dbReference type="ARBA" id="ARBA00009652"/>
    </source>
</evidence>